<evidence type="ECO:0000256" key="2">
    <source>
        <dbReference type="SAM" id="MobiDB-lite"/>
    </source>
</evidence>
<evidence type="ECO:0000256" key="1">
    <source>
        <dbReference type="ARBA" id="ARBA00022741"/>
    </source>
</evidence>
<dbReference type="Proteomes" id="UP000717585">
    <property type="component" value="Unassembled WGS sequence"/>
</dbReference>
<dbReference type="PANTHER" id="PTHR47978">
    <property type="match status" value="1"/>
</dbReference>
<dbReference type="FunFam" id="3.40.50.300:FF:000808">
    <property type="entry name" value="Small GTP-binding protein, putative"/>
    <property type="match status" value="1"/>
</dbReference>
<dbReference type="Gene3D" id="3.40.50.300">
    <property type="entry name" value="P-loop containing nucleotide triphosphate hydrolases"/>
    <property type="match status" value="1"/>
</dbReference>
<dbReference type="GO" id="GO:0005525">
    <property type="term" value="F:GTP binding"/>
    <property type="evidence" value="ECO:0007669"/>
    <property type="project" value="InterPro"/>
</dbReference>
<dbReference type="SUPFAM" id="SSF52540">
    <property type="entry name" value="P-loop containing nucleoside triphosphate hydrolases"/>
    <property type="match status" value="1"/>
</dbReference>
<feature type="compositionally biased region" description="Polar residues" evidence="2">
    <location>
        <begin position="177"/>
        <end position="194"/>
    </location>
</feature>
<keyword evidence="1" id="KW-0547">Nucleotide-binding</keyword>
<dbReference type="OrthoDB" id="63533at2759"/>
<keyword evidence="4" id="KW-1185">Reference proteome</keyword>
<dbReference type="SMART" id="SM00176">
    <property type="entry name" value="RAN"/>
    <property type="match status" value="1"/>
</dbReference>
<name>A0A8J6B6K4_9EUKA</name>
<gene>
    <name evidence="3" type="ORF">J8273_4751</name>
</gene>
<comment type="caution">
    <text evidence="3">The sequence shown here is derived from an EMBL/GenBank/DDBJ whole genome shotgun (WGS) entry which is preliminary data.</text>
</comment>
<reference evidence="3" key="1">
    <citation type="submission" date="2021-05" db="EMBL/GenBank/DDBJ databases">
        <title>A free-living protist that lacks canonical eukaryotic 1 DNA replication and segregation systems.</title>
        <authorList>
            <person name="Salas-Leiva D.E."/>
            <person name="Tromer E.C."/>
            <person name="Curtis B.A."/>
            <person name="Jerlstrom-Hultqvist J."/>
            <person name="Kolisko M."/>
            <person name="Yi Z."/>
            <person name="Salas-Leiva J.S."/>
            <person name="Gallot-Lavallee L."/>
            <person name="Kops G.J.P.L."/>
            <person name="Archibald J.M."/>
            <person name="Simpson A.G.B."/>
            <person name="Roger A.J."/>
        </authorList>
    </citation>
    <scope>NUCLEOTIDE SEQUENCE</scope>
    <source>
        <strain evidence="3">BICM</strain>
    </source>
</reference>
<organism evidence="3 4">
    <name type="scientific">Carpediemonas membranifera</name>
    <dbReference type="NCBI Taxonomy" id="201153"/>
    <lineage>
        <taxon>Eukaryota</taxon>
        <taxon>Metamonada</taxon>
        <taxon>Carpediemonas-like organisms</taxon>
        <taxon>Carpediemonas</taxon>
    </lineage>
</organism>
<dbReference type="SMART" id="SM00175">
    <property type="entry name" value="RAB"/>
    <property type="match status" value="1"/>
</dbReference>
<evidence type="ECO:0000313" key="4">
    <source>
        <dbReference type="Proteomes" id="UP000717585"/>
    </source>
</evidence>
<dbReference type="InterPro" id="IPR027417">
    <property type="entry name" value="P-loop_NTPase"/>
</dbReference>
<dbReference type="SMART" id="SM00177">
    <property type="entry name" value="ARF"/>
    <property type="match status" value="1"/>
</dbReference>
<protein>
    <submittedName>
        <fullName evidence="3">Small GTPase superfamily ARF type</fullName>
    </submittedName>
</protein>
<dbReference type="EMBL" id="JAHDYR010000020">
    <property type="protein sequence ID" value="KAG9393887.1"/>
    <property type="molecule type" value="Genomic_DNA"/>
</dbReference>
<dbReference type="InterPro" id="IPR001806">
    <property type="entry name" value="Small_GTPase"/>
</dbReference>
<feature type="region of interest" description="Disordered" evidence="2">
    <location>
        <begin position="177"/>
        <end position="213"/>
    </location>
</feature>
<dbReference type="NCBIfam" id="TIGR00231">
    <property type="entry name" value="small_GTP"/>
    <property type="match status" value="1"/>
</dbReference>
<dbReference type="SMART" id="SM00174">
    <property type="entry name" value="RHO"/>
    <property type="match status" value="1"/>
</dbReference>
<dbReference type="PROSITE" id="PS51421">
    <property type="entry name" value="RAS"/>
    <property type="match status" value="1"/>
</dbReference>
<dbReference type="InterPro" id="IPR005225">
    <property type="entry name" value="Small_GTP-bd"/>
</dbReference>
<dbReference type="PROSITE" id="PS51419">
    <property type="entry name" value="RAB"/>
    <property type="match status" value="1"/>
</dbReference>
<dbReference type="PRINTS" id="PR00449">
    <property type="entry name" value="RASTRNSFRMNG"/>
</dbReference>
<dbReference type="GO" id="GO:0003924">
    <property type="term" value="F:GTPase activity"/>
    <property type="evidence" value="ECO:0007669"/>
    <property type="project" value="InterPro"/>
</dbReference>
<accession>A0A8J6B6K4</accession>
<dbReference type="Pfam" id="PF00071">
    <property type="entry name" value="Ras"/>
    <property type="match status" value="1"/>
</dbReference>
<dbReference type="SMART" id="SM00173">
    <property type="entry name" value="RAS"/>
    <property type="match status" value="1"/>
</dbReference>
<sequence>MLEEKERERNMGSEYKVVLLGEGAVGKTSILLQYTKRKFESDHIMTIQASFRSKVLNIVDQTITLNLWDTAGQEKFHSLALVYYRDANAAVLVYDVTDRDSFDRVQNWVQELVKNVDGKPILAIAANKTDLPKSQHVISSEEGREYAEKVGAQFFETSAKDVETLNPMFLHIAKNLQQQHRGRNSTENGRSTRTLKIEDDSAPEVSTGGGCGC</sequence>
<dbReference type="PROSITE" id="PS51420">
    <property type="entry name" value="RHO"/>
    <property type="match status" value="1"/>
</dbReference>
<proteinExistence type="predicted"/>
<evidence type="ECO:0000313" key="3">
    <source>
        <dbReference type="EMBL" id="KAG9393887.1"/>
    </source>
</evidence>
<dbReference type="AlphaFoldDB" id="A0A8J6B6K4"/>